<dbReference type="EMBL" id="JAQJAE010000001">
    <property type="protein sequence ID" value="KAJ5617648.1"/>
    <property type="molecule type" value="Genomic_DNA"/>
</dbReference>
<evidence type="ECO:0000313" key="1">
    <source>
        <dbReference type="EMBL" id="KAJ5617648.1"/>
    </source>
</evidence>
<protein>
    <submittedName>
        <fullName evidence="1">Uncharacterized protein</fullName>
    </submittedName>
</protein>
<keyword evidence="2" id="KW-1185">Reference proteome</keyword>
<organism evidence="1 2">
    <name type="scientific">Penicillium hordei</name>
    <dbReference type="NCBI Taxonomy" id="40994"/>
    <lineage>
        <taxon>Eukaryota</taxon>
        <taxon>Fungi</taxon>
        <taxon>Dikarya</taxon>
        <taxon>Ascomycota</taxon>
        <taxon>Pezizomycotina</taxon>
        <taxon>Eurotiomycetes</taxon>
        <taxon>Eurotiomycetidae</taxon>
        <taxon>Eurotiales</taxon>
        <taxon>Aspergillaceae</taxon>
        <taxon>Penicillium</taxon>
    </lineage>
</organism>
<comment type="caution">
    <text evidence="1">The sequence shown here is derived from an EMBL/GenBank/DDBJ whole genome shotgun (WGS) entry which is preliminary data.</text>
</comment>
<reference evidence="1" key="1">
    <citation type="journal article" date="2023" name="IMA Fungus">
        <title>Comparative genomic study of the Penicillium genus elucidates a diverse pangenome and 15 lateral gene transfer events.</title>
        <authorList>
            <person name="Petersen C."/>
            <person name="Sorensen T."/>
            <person name="Nielsen M.R."/>
            <person name="Sondergaard T.E."/>
            <person name="Sorensen J.L."/>
            <person name="Fitzpatrick D.A."/>
            <person name="Frisvad J.C."/>
            <person name="Nielsen K.L."/>
        </authorList>
    </citation>
    <scope>NUCLEOTIDE SEQUENCE</scope>
    <source>
        <strain evidence="1">IBT 12815</strain>
    </source>
</reference>
<evidence type="ECO:0000313" key="2">
    <source>
        <dbReference type="Proteomes" id="UP001213799"/>
    </source>
</evidence>
<reference evidence="1" key="2">
    <citation type="submission" date="2023-01" db="EMBL/GenBank/DDBJ databases">
        <authorList>
            <person name="Petersen C."/>
        </authorList>
    </citation>
    <scope>NUCLEOTIDE SEQUENCE</scope>
    <source>
        <strain evidence="1">IBT 12815</strain>
    </source>
</reference>
<name>A0AAD6EIG0_9EURO</name>
<proteinExistence type="predicted"/>
<dbReference type="Proteomes" id="UP001213799">
    <property type="component" value="Unassembled WGS sequence"/>
</dbReference>
<dbReference type="RefSeq" id="XP_056758815.1">
    <property type="nucleotide sequence ID" value="XM_056893820.1"/>
</dbReference>
<dbReference type="AlphaFoldDB" id="A0AAD6EIG0"/>
<dbReference type="GeneID" id="81584062"/>
<sequence>MTSQNKKLLQGAADYHAAGLANSFAPDQIGRSADNSHLEYDWIMGAQKVNLIYLEGRRRRESELKRREG</sequence>
<accession>A0AAD6EIG0</accession>
<gene>
    <name evidence="1" type="ORF">N7537_002762</name>
</gene>